<evidence type="ECO:0000259" key="2">
    <source>
        <dbReference type="PROSITE" id="PS51194"/>
    </source>
</evidence>
<dbReference type="SUPFAM" id="SSF52540">
    <property type="entry name" value="P-loop containing nucleoside triphosphate hydrolases"/>
    <property type="match status" value="1"/>
</dbReference>
<keyword evidence="3" id="KW-0347">Helicase</keyword>
<organism evidence="3">
    <name type="scientific">Pithovirus LCPAC202</name>
    <dbReference type="NCBI Taxonomy" id="2506592"/>
    <lineage>
        <taxon>Viruses</taxon>
        <taxon>Pithoviruses</taxon>
    </lineage>
</organism>
<keyword evidence="3" id="KW-0378">Hydrolase</keyword>
<dbReference type="InterPro" id="IPR001650">
    <property type="entry name" value="Helicase_C-like"/>
</dbReference>
<dbReference type="InterPro" id="IPR027417">
    <property type="entry name" value="P-loop_NTPase"/>
</dbReference>
<keyword evidence="3" id="KW-0547">Nucleotide-binding</keyword>
<reference evidence="3" key="1">
    <citation type="journal article" date="2019" name="MBio">
        <title>Virus Genomes from Deep Sea Sediments Expand the Ocean Megavirome and Support Independent Origins of Viral Gigantism.</title>
        <authorList>
            <person name="Backstrom D."/>
            <person name="Yutin N."/>
            <person name="Jorgensen S.L."/>
            <person name="Dharamshi J."/>
            <person name="Homa F."/>
            <person name="Zaremba-Niedwiedzka K."/>
            <person name="Spang A."/>
            <person name="Wolf Y.I."/>
            <person name="Koonin E.V."/>
            <person name="Ettema T.J."/>
        </authorList>
    </citation>
    <scope>NUCLEOTIDE SEQUENCE</scope>
</reference>
<evidence type="ECO:0000313" key="3">
    <source>
        <dbReference type="EMBL" id="QBK91174.1"/>
    </source>
</evidence>
<dbReference type="GO" id="GO:0004386">
    <property type="term" value="F:helicase activity"/>
    <property type="evidence" value="ECO:0007669"/>
    <property type="project" value="UniProtKB-KW"/>
</dbReference>
<protein>
    <submittedName>
        <fullName evidence="3">DEAD/SNF2-like helicase</fullName>
    </submittedName>
</protein>
<gene>
    <name evidence="3" type="ORF">LCPAC202_01480</name>
</gene>
<feature type="region of interest" description="Disordered" evidence="1">
    <location>
        <begin position="528"/>
        <end position="547"/>
    </location>
</feature>
<sequence>MISTPRLIIKSPKNGLVTIRSPVPVILPQVIQPKPITLYPYQEEHIRKLSLIFQTNYVALDYSNMGRGKTFTSSILGTYYKYPIILITSRTLFPVWTEMETKHGTVIDDKITYGILRGIKGKKCNHPYLIRTPDNKFLPTQYLLSVINEGRLFIFDEMSELKNYTTATSKAAHAIIKAIISRKTKSRALLLSAFPTDKIKHILTLIQLLGIAYSDTFVEYDKRAKIYNMTGMLEVINWCYQRNFTLTKEIISHHSTSNKQSIMKMGTELYRLIISDCLSSCMVGGSSAEIKNGYYPIDKESLAVLEDGERFLSRAVHYRKEDGQVSRRTINWGMVTRGIKLLGKSKLRIMAQLSKVYLTSNPQSKGVICVWFVSHIKWLAEALKEYGAETFYGKTKMNQRQPVIDRFQDPNSSCRILIINPTVGGKGLSLDDRDGKHPRWMLLMPDYRIMDLVQCTGRVYRKSTVSKDQTMIRFVYTRAFKTESKILTSLIQKSDNARIVIGNKSGIRLPDSYQTDDQIKVLPDIPLPPLPDPIEEEESEHPPKNENCLPILLI</sequence>
<feature type="domain" description="Helicase C-terminal" evidence="2">
    <location>
        <begin position="352"/>
        <end position="513"/>
    </location>
</feature>
<keyword evidence="3" id="KW-0067">ATP-binding</keyword>
<name>A0A481Z5K9_9VIRU</name>
<dbReference type="PROSITE" id="PS51194">
    <property type="entry name" value="HELICASE_CTER"/>
    <property type="match status" value="1"/>
</dbReference>
<dbReference type="Pfam" id="PF00271">
    <property type="entry name" value="Helicase_C"/>
    <property type="match status" value="1"/>
</dbReference>
<accession>A0A481Z5K9</accession>
<dbReference type="Gene3D" id="3.40.50.300">
    <property type="entry name" value="P-loop containing nucleotide triphosphate hydrolases"/>
    <property type="match status" value="2"/>
</dbReference>
<proteinExistence type="predicted"/>
<evidence type="ECO:0000256" key="1">
    <source>
        <dbReference type="SAM" id="MobiDB-lite"/>
    </source>
</evidence>
<dbReference type="EMBL" id="MK500513">
    <property type="protein sequence ID" value="QBK91174.1"/>
    <property type="molecule type" value="Genomic_DNA"/>
</dbReference>